<dbReference type="EMBL" id="FIID01000010">
    <property type="protein sequence ID" value="CYV79496.1"/>
    <property type="molecule type" value="Genomic_DNA"/>
</dbReference>
<dbReference type="InterPro" id="IPR029039">
    <property type="entry name" value="Flavoprotein-like_sf"/>
</dbReference>
<accession>A0A0Z8KVW0</accession>
<evidence type="ECO:0000313" key="3">
    <source>
        <dbReference type="EMBL" id="CYV79496.1"/>
    </source>
</evidence>
<keyword evidence="1" id="KW-0285">Flavoprotein</keyword>
<sequence length="245" mass="28036">MKKIFILIGSRRKRGSTYKFVNSIVSNLIDYEIEYCFPQDLNIRPCVGCHNCFQKAKCVLRDDISLLENKILSSDIFIVASPVYLHYMSGDLKMILDRLSWWAHTLRLQGKPVVVLSTNGSNGETSVTEPLSEIMTVMGGNVIANANASQFPNQINDESWISEVSLQIVERIKQHSLHSPCSNQYLEKAFIAQKYNILQQKEMSTLLPEYEFGELKFWEKTGMLNFDTFAGYLLHKLKRGVNIED</sequence>
<proteinExistence type="predicted"/>
<dbReference type="Pfam" id="PF03358">
    <property type="entry name" value="FMN_red"/>
    <property type="match status" value="1"/>
</dbReference>
<dbReference type="SUPFAM" id="SSF52218">
    <property type="entry name" value="Flavoproteins"/>
    <property type="match status" value="1"/>
</dbReference>
<dbReference type="Gene3D" id="3.40.50.360">
    <property type="match status" value="1"/>
</dbReference>
<keyword evidence="2" id="KW-0288">FMN</keyword>
<dbReference type="InterPro" id="IPR051796">
    <property type="entry name" value="ISF_SsuE-like"/>
</dbReference>
<dbReference type="AlphaFoldDB" id="A0A0Z8KVW0"/>
<gene>
    <name evidence="3" type="ORF">ERS132370_01056</name>
</gene>
<name>A0A0Z8KVW0_STRSU</name>
<dbReference type="RefSeq" id="WP_024405529.1">
    <property type="nucleotide sequence ID" value="NZ_CAMUSF010000001.1"/>
</dbReference>
<dbReference type="PANTHER" id="PTHR43278">
    <property type="entry name" value="NAD(P)H-DEPENDENT FMN-CONTAINING OXIDOREDUCTASE YWQN-RELATED"/>
    <property type="match status" value="1"/>
</dbReference>
<organism evidence="3 4">
    <name type="scientific">Streptococcus suis</name>
    <dbReference type="NCBI Taxonomy" id="1307"/>
    <lineage>
        <taxon>Bacteria</taxon>
        <taxon>Bacillati</taxon>
        <taxon>Bacillota</taxon>
        <taxon>Bacilli</taxon>
        <taxon>Lactobacillales</taxon>
        <taxon>Streptococcaceae</taxon>
        <taxon>Streptococcus</taxon>
    </lineage>
</organism>
<dbReference type="PANTHER" id="PTHR43278:SF4">
    <property type="entry name" value="NAD(P)H-DEPENDENT FMN-CONTAINING OXIDOREDUCTASE YWQN-RELATED"/>
    <property type="match status" value="1"/>
</dbReference>
<dbReference type="GO" id="GO:0016491">
    <property type="term" value="F:oxidoreductase activity"/>
    <property type="evidence" value="ECO:0007669"/>
    <property type="project" value="InterPro"/>
</dbReference>
<reference evidence="3 4" key="1">
    <citation type="submission" date="2016-02" db="EMBL/GenBank/DDBJ databases">
        <authorList>
            <consortium name="Pathogen Informatics"/>
        </authorList>
    </citation>
    <scope>NUCLEOTIDE SEQUENCE [LARGE SCALE GENOMIC DNA]</scope>
    <source>
        <strain evidence="3 4">LSS8</strain>
    </source>
</reference>
<dbReference type="Proteomes" id="UP000072933">
    <property type="component" value="Unassembled WGS sequence"/>
</dbReference>
<protein>
    <submittedName>
        <fullName evidence="3">Cd1</fullName>
    </submittedName>
</protein>
<evidence type="ECO:0000256" key="2">
    <source>
        <dbReference type="ARBA" id="ARBA00022643"/>
    </source>
</evidence>
<evidence type="ECO:0000313" key="4">
    <source>
        <dbReference type="Proteomes" id="UP000072933"/>
    </source>
</evidence>
<dbReference type="InterPro" id="IPR005025">
    <property type="entry name" value="FMN_Rdtase-like_dom"/>
</dbReference>
<evidence type="ECO:0000256" key="1">
    <source>
        <dbReference type="ARBA" id="ARBA00022630"/>
    </source>
</evidence>